<comment type="caution">
    <text evidence="1">The sequence shown here is derived from an EMBL/GenBank/DDBJ whole genome shotgun (WGS) entry which is preliminary data.</text>
</comment>
<name>A0ACC0X9R5_9ROSI</name>
<keyword evidence="2" id="KW-1185">Reference proteome</keyword>
<organism evidence="1 2">
    <name type="scientific">Pistacia integerrima</name>
    <dbReference type="NCBI Taxonomy" id="434235"/>
    <lineage>
        <taxon>Eukaryota</taxon>
        <taxon>Viridiplantae</taxon>
        <taxon>Streptophyta</taxon>
        <taxon>Embryophyta</taxon>
        <taxon>Tracheophyta</taxon>
        <taxon>Spermatophyta</taxon>
        <taxon>Magnoliopsida</taxon>
        <taxon>eudicotyledons</taxon>
        <taxon>Gunneridae</taxon>
        <taxon>Pentapetalae</taxon>
        <taxon>rosids</taxon>
        <taxon>malvids</taxon>
        <taxon>Sapindales</taxon>
        <taxon>Anacardiaceae</taxon>
        <taxon>Pistacia</taxon>
    </lineage>
</organism>
<proteinExistence type="predicted"/>
<dbReference type="Proteomes" id="UP001163603">
    <property type="component" value="Chromosome 13"/>
</dbReference>
<protein>
    <submittedName>
        <fullName evidence="1">Uncharacterized protein</fullName>
    </submittedName>
</protein>
<accession>A0ACC0X9R5</accession>
<reference evidence="2" key="1">
    <citation type="journal article" date="2023" name="G3 (Bethesda)">
        <title>Genome assembly and association tests identify interacting loci associated with vigor, precocity, and sex in interspecific pistachio rootstocks.</title>
        <authorList>
            <person name="Palmer W."/>
            <person name="Jacygrad E."/>
            <person name="Sagayaradj S."/>
            <person name="Cavanaugh K."/>
            <person name="Han R."/>
            <person name="Bertier L."/>
            <person name="Beede B."/>
            <person name="Kafkas S."/>
            <person name="Golino D."/>
            <person name="Preece J."/>
            <person name="Michelmore R."/>
        </authorList>
    </citation>
    <scope>NUCLEOTIDE SEQUENCE [LARGE SCALE GENOMIC DNA]</scope>
</reference>
<evidence type="ECO:0000313" key="2">
    <source>
        <dbReference type="Proteomes" id="UP001163603"/>
    </source>
</evidence>
<evidence type="ECO:0000313" key="1">
    <source>
        <dbReference type="EMBL" id="KAJ0013897.1"/>
    </source>
</evidence>
<gene>
    <name evidence="1" type="ORF">Pint_20253</name>
</gene>
<dbReference type="EMBL" id="CM047748">
    <property type="protein sequence ID" value="KAJ0013897.1"/>
    <property type="molecule type" value="Genomic_DNA"/>
</dbReference>
<sequence>MLIKGNDEVGGNISRRPWEFVAKNVWPDLLTSFNNLRNKVECKELEKVKTKLVARFGKILFRG</sequence>